<dbReference type="EMBL" id="JBJUIK010000011">
    <property type="protein sequence ID" value="KAL3512031.1"/>
    <property type="molecule type" value="Genomic_DNA"/>
</dbReference>
<evidence type="ECO:0000256" key="10">
    <source>
        <dbReference type="ARBA" id="ARBA00022837"/>
    </source>
</evidence>
<dbReference type="Gene3D" id="3.40.50.80">
    <property type="entry name" value="Nucleotide-binding domain of ferredoxin-NADP reductase (FNR) module"/>
    <property type="match status" value="1"/>
</dbReference>
<feature type="region of interest" description="Disordered" evidence="15">
    <location>
        <begin position="1"/>
        <end position="49"/>
    </location>
</feature>
<dbReference type="PROSITE" id="PS00018">
    <property type="entry name" value="EF_HAND_1"/>
    <property type="match status" value="1"/>
</dbReference>
<evidence type="ECO:0000256" key="4">
    <source>
        <dbReference type="ARBA" id="ARBA00022553"/>
    </source>
</evidence>
<comment type="caution">
    <text evidence="19">The sequence shown here is derived from an EMBL/GenBank/DDBJ whole genome shotgun (WGS) entry which is preliminary data.</text>
</comment>
<evidence type="ECO:0000256" key="6">
    <source>
        <dbReference type="ARBA" id="ARBA00022630"/>
    </source>
</evidence>
<evidence type="ECO:0000256" key="8">
    <source>
        <dbReference type="ARBA" id="ARBA00022723"/>
    </source>
</evidence>
<feature type="region of interest" description="Disordered" evidence="15">
    <location>
        <begin position="756"/>
        <end position="791"/>
    </location>
</feature>
<evidence type="ECO:0000256" key="11">
    <source>
        <dbReference type="ARBA" id="ARBA00022857"/>
    </source>
</evidence>
<dbReference type="InterPro" id="IPR000778">
    <property type="entry name" value="Cyt_b245_heavy_chain"/>
</dbReference>
<dbReference type="PROSITE" id="PS50222">
    <property type="entry name" value="EF_HAND_2"/>
    <property type="match status" value="1"/>
</dbReference>
<evidence type="ECO:0000256" key="15">
    <source>
        <dbReference type="SAM" id="MobiDB-lite"/>
    </source>
</evidence>
<dbReference type="AlphaFoldDB" id="A0ABD2YXM5"/>
<dbReference type="FunFam" id="1.10.238.10:FF:000049">
    <property type="entry name" value="Respiratory burst oxidase homolog A"/>
    <property type="match status" value="1"/>
</dbReference>
<comment type="similarity">
    <text evidence="2">Belongs to the RBOH (TC 5.B.1.3) family.</text>
</comment>
<dbReference type="GO" id="GO:0005886">
    <property type="term" value="C:plasma membrane"/>
    <property type="evidence" value="ECO:0007669"/>
    <property type="project" value="UniProtKB-ARBA"/>
</dbReference>
<evidence type="ECO:0000256" key="3">
    <source>
        <dbReference type="ARBA" id="ARBA00011407"/>
    </source>
</evidence>
<evidence type="ECO:0000256" key="14">
    <source>
        <dbReference type="ARBA" id="ARBA00023136"/>
    </source>
</evidence>
<dbReference type="PANTHER" id="PTHR11972">
    <property type="entry name" value="NADPH OXIDASE"/>
    <property type="match status" value="1"/>
</dbReference>
<dbReference type="PRINTS" id="PR00466">
    <property type="entry name" value="GP91PHOX"/>
</dbReference>
<keyword evidence="14 16" id="KW-0472">Membrane</keyword>
<proteinExistence type="inferred from homology"/>
<dbReference type="Pfam" id="PF01794">
    <property type="entry name" value="Ferric_reduct"/>
    <property type="match status" value="1"/>
</dbReference>
<keyword evidence="13" id="KW-0560">Oxidoreductase</keyword>
<dbReference type="InterPro" id="IPR013121">
    <property type="entry name" value="Fe_red_NAD-bd_6"/>
</dbReference>
<dbReference type="SUPFAM" id="SSF47473">
    <property type="entry name" value="EF-hand"/>
    <property type="match status" value="1"/>
</dbReference>
<dbReference type="PANTHER" id="PTHR11972:SF152">
    <property type="entry name" value="RESPIRATORY BURST OXIDASE HOMOLOG PROTEIN C"/>
    <property type="match status" value="1"/>
</dbReference>
<dbReference type="Pfam" id="PF08030">
    <property type="entry name" value="NAD_binding_6"/>
    <property type="match status" value="1"/>
</dbReference>
<dbReference type="InterPro" id="IPR039261">
    <property type="entry name" value="FNR_nucleotide-bd"/>
</dbReference>
<dbReference type="Proteomes" id="UP001630127">
    <property type="component" value="Unassembled WGS sequence"/>
</dbReference>
<keyword evidence="9" id="KW-0274">FAD</keyword>
<comment type="subcellular location">
    <subcellularLocation>
        <location evidence="1">Membrane</location>
        <topology evidence="1">Multi-pass membrane protein</topology>
    </subcellularLocation>
</comment>
<keyword evidence="8" id="KW-0479">Metal-binding</keyword>
<evidence type="ECO:0000259" key="17">
    <source>
        <dbReference type="PROSITE" id="PS50222"/>
    </source>
</evidence>
<dbReference type="InterPro" id="IPR017938">
    <property type="entry name" value="Riboflavin_synthase-like_b-brl"/>
</dbReference>
<dbReference type="SFLD" id="SFLDG01169">
    <property type="entry name" value="NADPH_oxidase_subgroup_(NOX)"/>
    <property type="match status" value="1"/>
</dbReference>
<dbReference type="PROSITE" id="PS51384">
    <property type="entry name" value="FAD_FR"/>
    <property type="match status" value="1"/>
</dbReference>
<dbReference type="InterPro" id="IPR011992">
    <property type="entry name" value="EF-hand-dom_pair"/>
</dbReference>
<feature type="compositionally biased region" description="Polar residues" evidence="15">
    <location>
        <begin position="16"/>
        <end position="31"/>
    </location>
</feature>
<feature type="transmembrane region" description="Helical" evidence="16">
    <location>
        <begin position="356"/>
        <end position="375"/>
    </location>
</feature>
<dbReference type="Gene3D" id="2.40.30.10">
    <property type="entry name" value="Translation factors"/>
    <property type="match status" value="1"/>
</dbReference>
<evidence type="ECO:0000313" key="20">
    <source>
        <dbReference type="Proteomes" id="UP001630127"/>
    </source>
</evidence>
<dbReference type="Pfam" id="PF08022">
    <property type="entry name" value="FAD_binding_8"/>
    <property type="match status" value="1"/>
</dbReference>
<dbReference type="SUPFAM" id="SSF63380">
    <property type="entry name" value="Riboflavin synthase domain-like"/>
    <property type="match status" value="1"/>
</dbReference>
<evidence type="ECO:0000256" key="9">
    <source>
        <dbReference type="ARBA" id="ARBA00022827"/>
    </source>
</evidence>
<dbReference type="Pfam" id="PF08414">
    <property type="entry name" value="NADPH_Ox"/>
    <property type="match status" value="1"/>
</dbReference>
<evidence type="ECO:0000256" key="1">
    <source>
        <dbReference type="ARBA" id="ARBA00004141"/>
    </source>
</evidence>
<evidence type="ECO:0000256" key="2">
    <source>
        <dbReference type="ARBA" id="ARBA00007975"/>
    </source>
</evidence>
<evidence type="ECO:0000256" key="12">
    <source>
        <dbReference type="ARBA" id="ARBA00022989"/>
    </source>
</evidence>
<dbReference type="InterPro" id="IPR013130">
    <property type="entry name" value="Fe3_Rdtase_TM_dom"/>
</dbReference>
<keyword evidence="10" id="KW-0106">Calcium</keyword>
<dbReference type="FunFam" id="2.40.30.10:FF:000019">
    <property type="entry name" value="Respiratory burst oxidase homolog A"/>
    <property type="match status" value="1"/>
</dbReference>
<keyword evidence="11" id="KW-0521">NADP</keyword>
<keyword evidence="5" id="KW-0575">Peroxidase</keyword>
<keyword evidence="4" id="KW-0597">Phosphoprotein</keyword>
<keyword evidence="7 16" id="KW-0812">Transmembrane</keyword>
<feature type="transmembrane region" description="Helical" evidence="16">
    <location>
        <begin position="497"/>
        <end position="518"/>
    </location>
</feature>
<reference evidence="19 20" key="1">
    <citation type="submission" date="2024-11" db="EMBL/GenBank/DDBJ databases">
        <title>A near-complete genome assembly of Cinchona calisaya.</title>
        <authorList>
            <person name="Lian D.C."/>
            <person name="Zhao X.W."/>
            <person name="Wei L."/>
        </authorList>
    </citation>
    <scope>NUCLEOTIDE SEQUENCE [LARGE SCALE GENOMIC DNA]</scope>
    <source>
        <tissue evidence="19">Nenye</tissue>
    </source>
</reference>
<dbReference type="CDD" id="cd06186">
    <property type="entry name" value="NOX_Duox_like_FAD_NADP"/>
    <property type="match status" value="1"/>
</dbReference>
<evidence type="ECO:0000256" key="7">
    <source>
        <dbReference type="ARBA" id="ARBA00022692"/>
    </source>
</evidence>
<feature type="compositionally biased region" description="Basic and acidic residues" evidence="15">
    <location>
        <begin position="1"/>
        <end position="15"/>
    </location>
</feature>
<dbReference type="SUPFAM" id="SSF52343">
    <property type="entry name" value="Ferredoxin reductase-like, C-terminal NADP-linked domain"/>
    <property type="match status" value="1"/>
</dbReference>
<gene>
    <name evidence="19" type="ORF">ACH5RR_024748</name>
</gene>
<organism evidence="19 20">
    <name type="scientific">Cinchona calisaya</name>
    <dbReference type="NCBI Taxonomy" id="153742"/>
    <lineage>
        <taxon>Eukaryota</taxon>
        <taxon>Viridiplantae</taxon>
        <taxon>Streptophyta</taxon>
        <taxon>Embryophyta</taxon>
        <taxon>Tracheophyta</taxon>
        <taxon>Spermatophyta</taxon>
        <taxon>Magnoliopsida</taxon>
        <taxon>eudicotyledons</taxon>
        <taxon>Gunneridae</taxon>
        <taxon>Pentapetalae</taxon>
        <taxon>asterids</taxon>
        <taxon>lamiids</taxon>
        <taxon>Gentianales</taxon>
        <taxon>Rubiaceae</taxon>
        <taxon>Cinchonoideae</taxon>
        <taxon>Cinchoneae</taxon>
        <taxon>Cinchona</taxon>
    </lineage>
</organism>
<keyword evidence="6" id="KW-0285">Flavoprotein</keyword>
<name>A0ABD2YXM5_9GENT</name>
<evidence type="ECO:0000256" key="5">
    <source>
        <dbReference type="ARBA" id="ARBA00022559"/>
    </source>
</evidence>
<dbReference type="InterPro" id="IPR002048">
    <property type="entry name" value="EF_hand_dom"/>
</dbReference>
<feature type="domain" description="EF-hand" evidence="17">
    <location>
        <begin position="233"/>
        <end position="268"/>
    </location>
</feature>
<accession>A0ABD2YXM5</accession>
<dbReference type="Gene3D" id="1.10.238.10">
    <property type="entry name" value="EF-hand"/>
    <property type="match status" value="1"/>
</dbReference>
<protein>
    <submittedName>
        <fullName evidence="19">Uncharacterized protein</fullName>
    </submittedName>
</protein>
<sequence length="932" mass="104721">MQSSETHHYDHHSDTEVISNDKSTTNYSGPLTSGPPNKKGGNKKSARFNIPDDDAYVEITLDVDKDSVAVHSVKAANGADIEDPELALLARGLEKKSSFSSSVAKNASSRIRQVSKELKRLSSLSSKKPNQMGKFNRTKSAAAPALEGLKFIGIKTDGGNGWSAVEKRFDDLPASSNGLLHRSLFCECIGMNKESKEFAGELFDALGRRRNITGDSINKEQLKDFWDQISDQSFDSRLQTFFDMVDKDADGRITEDEVKEIISLSASANKLSNIQKQADEYAALIMEELDHNHCGYILIENLEMLLLQAPNQTVRGESKNLSQMLSQKLKPPTYHSFIRRWYEDFKYFLLDNWQRAWVIALWIGVMAGLFAYKFVQYRRKKSAYDVMGTCVCMAKGAAETLKLNMALILLPVCRNTITWLRNKTRLGAAVPFDDNLNFHKVIASAVAIGVGIHAIAHLSCDFPRILHASPEKYGPLKPYFGEKQPTSYWYFVKGVEGVTGIIMVVLMAIAFTLATPWFRRNRVNLPQPLKKLAGFNAFWYSHHLFIIVYTLLIVHGIKLYLTHKWYKKTTWMYLAVPITLYAGERLIRAFRSSIKAVKIIKVALYPGNVLGLHMSKPHGFKYKSGQYMFVNCAAVSPFEWHPFSITSAPRDDYLSVHIRTLGDWTTQLRTVFSEVCQPPPTGKSGLLRADCLQGENNPNFPRVLIDGPYGAPAQDYKKYEVVLLVGLGIGATPMISIVKDIVNNMKAIDEEHNALEDGKHSTSGDGSPRVPPNCSPSKQKRKSSGRFGSGGNNFRTKRAYFYWVTREQGSFDWFKGIMNEAAEMDNKGVIEMHNYCTSVYEEGDARSALITMLQSLNHAKNGVDVVSGTRVMSHFAKPNWRNVYKSIAVNHTNARVGVFYCGAPTLTNELRQLALDFSHKTSTRFDFHKENF</sequence>
<evidence type="ECO:0000313" key="19">
    <source>
        <dbReference type="EMBL" id="KAL3512031.1"/>
    </source>
</evidence>
<feature type="domain" description="FAD-binding FR-type" evidence="18">
    <location>
        <begin position="587"/>
        <end position="715"/>
    </location>
</feature>
<keyword evidence="12 16" id="KW-1133">Transmembrane helix</keyword>
<dbReference type="InterPro" id="IPR013623">
    <property type="entry name" value="NADPH_Ox"/>
</dbReference>
<keyword evidence="20" id="KW-1185">Reference proteome</keyword>
<dbReference type="InterPro" id="IPR018247">
    <property type="entry name" value="EF_Hand_1_Ca_BS"/>
</dbReference>
<dbReference type="InterPro" id="IPR017927">
    <property type="entry name" value="FAD-bd_FR_type"/>
</dbReference>
<comment type="subunit">
    <text evidence="3">Monomer and homodimer.</text>
</comment>
<dbReference type="CDD" id="cd00051">
    <property type="entry name" value="EFh"/>
    <property type="match status" value="1"/>
</dbReference>
<dbReference type="InterPro" id="IPR013112">
    <property type="entry name" value="FAD-bd_8"/>
</dbReference>
<feature type="transmembrane region" description="Helical" evidence="16">
    <location>
        <begin position="538"/>
        <end position="561"/>
    </location>
</feature>
<evidence type="ECO:0000256" key="16">
    <source>
        <dbReference type="SAM" id="Phobius"/>
    </source>
</evidence>
<dbReference type="GO" id="GO:0004601">
    <property type="term" value="F:peroxidase activity"/>
    <property type="evidence" value="ECO:0007669"/>
    <property type="project" value="UniProtKB-KW"/>
</dbReference>
<evidence type="ECO:0000259" key="18">
    <source>
        <dbReference type="PROSITE" id="PS51384"/>
    </source>
</evidence>
<dbReference type="FunFam" id="3.40.50.80:FF:000007">
    <property type="entry name" value="Respiratory burst oxidase protein A"/>
    <property type="match status" value="1"/>
</dbReference>
<evidence type="ECO:0000256" key="13">
    <source>
        <dbReference type="ARBA" id="ARBA00023002"/>
    </source>
</evidence>
<dbReference type="GO" id="GO:0046872">
    <property type="term" value="F:metal ion binding"/>
    <property type="evidence" value="ECO:0007669"/>
    <property type="project" value="UniProtKB-KW"/>
</dbReference>
<dbReference type="InterPro" id="IPR050369">
    <property type="entry name" value="RBOH/FRE"/>
</dbReference>